<keyword evidence="3 9" id="KW-1133">Transmembrane helix</keyword>
<evidence type="ECO:0000256" key="3">
    <source>
        <dbReference type="ARBA" id="ARBA00022989"/>
    </source>
</evidence>
<dbReference type="PRINTS" id="PR00237">
    <property type="entry name" value="GPCRRHODOPSN"/>
</dbReference>
<dbReference type="GO" id="GO:0004930">
    <property type="term" value="F:G protein-coupled receptor activity"/>
    <property type="evidence" value="ECO:0007669"/>
    <property type="project" value="UniProtKB-KW"/>
</dbReference>
<evidence type="ECO:0000313" key="12">
    <source>
        <dbReference type="Proteomes" id="UP000557230"/>
    </source>
</evidence>
<keyword evidence="2 8" id="KW-0812">Transmembrane</keyword>
<dbReference type="PROSITE" id="PS00237">
    <property type="entry name" value="G_PROTEIN_RECEP_F1_1"/>
    <property type="match status" value="1"/>
</dbReference>
<evidence type="ECO:0000256" key="4">
    <source>
        <dbReference type="ARBA" id="ARBA00023040"/>
    </source>
</evidence>
<dbReference type="SUPFAM" id="SSF81321">
    <property type="entry name" value="Family A G protein-coupled receptor-like"/>
    <property type="match status" value="1"/>
</dbReference>
<sequence>ETITADPSLSSLTSGYMDYGEGTEYNCSRVPRALMVFAAVCMGISGCGLVGNGLVVWFLGFHMKQNPFTTYILHLAVADFSLTLLFFLLMSATLSFTLLCLYIFFPFYKDFVFAVEFLCHFLDLTSLGLLTAISVERCLSVL</sequence>
<evidence type="ECO:0000256" key="7">
    <source>
        <dbReference type="ARBA" id="ARBA00023224"/>
    </source>
</evidence>
<dbReference type="PROSITE" id="PS50262">
    <property type="entry name" value="G_PROTEIN_RECEP_F1_2"/>
    <property type="match status" value="1"/>
</dbReference>
<dbReference type="InterPro" id="IPR017452">
    <property type="entry name" value="GPCR_Rhodpsn_7TM"/>
</dbReference>
<dbReference type="InterPro" id="IPR026234">
    <property type="entry name" value="MRGPCRFAMILY"/>
</dbReference>
<reference evidence="11 12" key="1">
    <citation type="submission" date="2019-09" db="EMBL/GenBank/DDBJ databases">
        <title>Bird 10,000 Genomes (B10K) Project - Family phase.</title>
        <authorList>
            <person name="Zhang G."/>
        </authorList>
    </citation>
    <scope>NUCLEOTIDE SEQUENCE [LARGE SCALE GENOMIC DNA]</scope>
    <source>
        <strain evidence="11">B10K-DU-001-78</strain>
        <tissue evidence="11">Muscle</tissue>
    </source>
</reference>
<evidence type="ECO:0000256" key="2">
    <source>
        <dbReference type="ARBA" id="ARBA00022692"/>
    </source>
</evidence>
<evidence type="ECO:0000256" key="5">
    <source>
        <dbReference type="ARBA" id="ARBA00023136"/>
    </source>
</evidence>
<dbReference type="Proteomes" id="UP000557230">
    <property type="component" value="Unassembled WGS sequence"/>
</dbReference>
<protein>
    <submittedName>
        <fullName evidence="11">MAS protein</fullName>
    </submittedName>
</protein>
<gene>
    <name evidence="11" type="primary">Mas1_2</name>
    <name evidence="11" type="ORF">INDMAC_R15046</name>
</gene>
<feature type="transmembrane region" description="Helical" evidence="9">
    <location>
        <begin position="111"/>
        <end position="133"/>
    </location>
</feature>
<evidence type="ECO:0000256" key="6">
    <source>
        <dbReference type="ARBA" id="ARBA00023170"/>
    </source>
</evidence>
<dbReference type="InterPro" id="IPR000276">
    <property type="entry name" value="GPCR_Rhodpsn"/>
</dbReference>
<feature type="transmembrane region" description="Helical" evidence="9">
    <location>
        <begin position="72"/>
        <end position="105"/>
    </location>
</feature>
<evidence type="ECO:0000256" key="1">
    <source>
        <dbReference type="ARBA" id="ARBA00004141"/>
    </source>
</evidence>
<name>A0A7L1GIU6_9PICI</name>
<proteinExistence type="inferred from homology"/>
<comment type="subcellular location">
    <subcellularLocation>
        <location evidence="1">Membrane</location>
        <topology evidence="1">Multi-pass membrane protein</topology>
    </subcellularLocation>
</comment>
<evidence type="ECO:0000259" key="10">
    <source>
        <dbReference type="PROSITE" id="PS50262"/>
    </source>
</evidence>
<dbReference type="AlphaFoldDB" id="A0A7L1GIU6"/>
<keyword evidence="4 8" id="KW-0297">G-protein coupled receptor</keyword>
<keyword evidence="5 9" id="KW-0472">Membrane</keyword>
<dbReference type="GO" id="GO:0005886">
    <property type="term" value="C:plasma membrane"/>
    <property type="evidence" value="ECO:0007669"/>
    <property type="project" value="TreeGrafter"/>
</dbReference>
<keyword evidence="7 8" id="KW-0807">Transducer</keyword>
<accession>A0A7L1GIU6</accession>
<feature type="transmembrane region" description="Helical" evidence="9">
    <location>
        <begin position="34"/>
        <end position="60"/>
    </location>
</feature>
<dbReference type="Gene3D" id="1.20.1070.10">
    <property type="entry name" value="Rhodopsin 7-helix transmembrane proteins"/>
    <property type="match status" value="1"/>
</dbReference>
<keyword evidence="6 8" id="KW-0675">Receptor</keyword>
<comment type="caution">
    <text evidence="11">The sequence shown here is derived from an EMBL/GenBank/DDBJ whole genome shotgun (WGS) entry which is preliminary data.</text>
</comment>
<evidence type="ECO:0000313" key="11">
    <source>
        <dbReference type="EMBL" id="NXN13221.1"/>
    </source>
</evidence>
<dbReference type="PANTHER" id="PTHR11334:SF69">
    <property type="entry name" value="G-PROTEIN COUPLED RECEPTORS FAMILY 1 PROFILE DOMAIN-CONTAINING PROTEIN"/>
    <property type="match status" value="1"/>
</dbReference>
<feature type="non-terminal residue" evidence="11">
    <location>
        <position position="1"/>
    </location>
</feature>
<comment type="similarity">
    <text evidence="8">Belongs to the G-protein coupled receptor 1 family.</text>
</comment>
<evidence type="ECO:0000256" key="9">
    <source>
        <dbReference type="SAM" id="Phobius"/>
    </source>
</evidence>
<dbReference type="EMBL" id="VXBD01008072">
    <property type="protein sequence ID" value="NXN13221.1"/>
    <property type="molecule type" value="Genomic_DNA"/>
</dbReference>
<keyword evidence="12" id="KW-1185">Reference proteome</keyword>
<dbReference type="PANTHER" id="PTHR11334">
    <property type="entry name" value="MAS-RELATED G-PROTEIN COUPLED RECEPTOR"/>
    <property type="match status" value="1"/>
</dbReference>
<feature type="non-terminal residue" evidence="11">
    <location>
        <position position="142"/>
    </location>
</feature>
<organism evidence="11 12">
    <name type="scientific">Indicator maculatus</name>
    <name type="common">spotted honeyguide</name>
    <dbReference type="NCBI Taxonomy" id="545262"/>
    <lineage>
        <taxon>Eukaryota</taxon>
        <taxon>Metazoa</taxon>
        <taxon>Chordata</taxon>
        <taxon>Craniata</taxon>
        <taxon>Vertebrata</taxon>
        <taxon>Euteleostomi</taxon>
        <taxon>Archelosauria</taxon>
        <taxon>Archosauria</taxon>
        <taxon>Dinosauria</taxon>
        <taxon>Saurischia</taxon>
        <taxon>Theropoda</taxon>
        <taxon>Coelurosauria</taxon>
        <taxon>Aves</taxon>
        <taxon>Neognathae</taxon>
        <taxon>Neoaves</taxon>
        <taxon>Telluraves</taxon>
        <taxon>Coraciimorphae</taxon>
        <taxon>Piciformes</taxon>
        <taxon>Indicatoridae</taxon>
        <taxon>Indicator</taxon>
    </lineage>
</organism>
<evidence type="ECO:0000256" key="8">
    <source>
        <dbReference type="RuleBase" id="RU000688"/>
    </source>
</evidence>
<feature type="domain" description="G-protein coupled receptors family 1 profile" evidence="10">
    <location>
        <begin position="51"/>
        <end position="142"/>
    </location>
</feature>
<dbReference type="OrthoDB" id="9896011at2759"/>